<sequence length="365" mass="38826">MQASSSYWRRLAGHAVPSFCALAVRPFSLTVVCVCLLGWSLGACQSEISHAADVSQDIQTCQPGASPLVLDLNDSTKTGLKFQCESTLTTLLPAPKQEKTYTHFCRDSACQAETPLNGLKLQVSDSNEEIKALKAQEKTYTLSATDLPDAPYTVYFVCAVQSANVENAMRGGGIEAKQQKCVVQVSVWGKTATEVSPSNVCKATPNEAIALKVNAPASVTFGCGDKRGLSPALLDYVFQLPAGEKGLTAVPLQSLVPKATLIANRSGEPSKKTAAYTLSVPELPEAGPVQLVYKCAALKSAPVSHVVLQQEEDQVPKEECRVVIEVAKRPTSSGSDDETSGERATSLSAVWALALGVLTHFLNRV</sequence>
<dbReference type="AlphaFoldDB" id="A0A2A9MM29"/>
<comment type="caution">
    <text evidence="3">The sequence shown here is derived from an EMBL/GenBank/DDBJ whole genome shotgun (WGS) entry which is preliminary data.</text>
</comment>
<dbReference type="Pfam" id="PF04092">
    <property type="entry name" value="SAG"/>
    <property type="match status" value="1"/>
</dbReference>
<accession>A0A2A9MM29</accession>
<name>A0A2A9MM29_BESBE</name>
<dbReference type="GO" id="GO:0016020">
    <property type="term" value="C:membrane"/>
    <property type="evidence" value="ECO:0007669"/>
    <property type="project" value="InterPro"/>
</dbReference>
<gene>
    <name evidence="3" type="ORF">BESB_047440</name>
</gene>
<dbReference type="RefSeq" id="XP_029220561.1">
    <property type="nucleotide sequence ID" value="XM_029363195.1"/>
</dbReference>
<keyword evidence="1" id="KW-1133">Transmembrane helix</keyword>
<dbReference type="GeneID" id="40309674"/>
<dbReference type="InterPro" id="IPR007226">
    <property type="entry name" value="SRS_dom"/>
</dbReference>
<keyword evidence="1" id="KW-0812">Transmembrane</keyword>
<dbReference type="OrthoDB" id="331115at2759"/>
<keyword evidence="4" id="KW-1185">Reference proteome</keyword>
<dbReference type="EMBL" id="NWUJ01000003">
    <property type="protein sequence ID" value="PFH36552.1"/>
    <property type="molecule type" value="Genomic_DNA"/>
</dbReference>
<proteinExistence type="predicted"/>
<organism evidence="3 4">
    <name type="scientific">Besnoitia besnoiti</name>
    <name type="common">Apicomplexan protozoan</name>
    <dbReference type="NCBI Taxonomy" id="94643"/>
    <lineage>
        <taxon>Eukaryota</taxon>
        <taxon>Sar</taxon>
        <taxon>Alveolata</taxon>
        <taxon>Apicomplexa</taxon>
        <taxon>Conoidasida</taxon>
        <taxon>Coccidia</taxon>
        <taxon>Eucoccidiorida</taxon>
        <taxon>Eimeriorina</taxon>
        <taxon>Sarcocystidae</taxon>
        <taxon>Besnoitia</taxon>
    </lineage>
</organism>
<dbReference type="KEGG" id="bbes:BESB_047440"/>
<evidence type="ECO:0000313" key="3">
    <source>
        <dbReference type="EMBL" id="PFH36552.1"/>
    </source>
</evidence>
<feature type="domain" description="SRS" evidence="2">
    <location>
        <begin position="66"/>
        <end position="187"/>
    </location>
</feature>
<feature type="transmembrane region" description="Helical" evidence="1">
    <location>
        <begin position="12"/>
        <end position="39"/>
    </location>
</feature>
<dbReference type="Gene3D" id="2.60.40.1320">
    <property type="entry name" value="SRS domain"/>
    <property type="match status" value="2"/>
</dbReference>
<dbReference type="SUPFAM" id="SSF74877">
    <property type="entry name" value="Major surface antigen p30, SAG1"/>
    <property type="match status" value="1"/>
</dbReference>
<evidence type="ECO:0000259" key="2">
    <source>
        <dbReference type="Pfam" id="PF04092"/>
    </source>
</evidence>
<reference evidence="3 4" key="1">
    <citation type="submission" date="2017-09" db="EMBL/GenBank/DDBJ databases">
        <title>Genome sequencing of Besnoitia besnoiti strain Bb-Ger1.</title>
        <authorList>
            <person name="Schares G."/>
            <person name="Venepally P."/>
            <person name="Lorenzi H.A."/>
        </authorList>
    </citation>
    <scope>NUCLEOTIDE SEQUENCE [LARGE SCALE GENOMIC DNA]</scope>
    <source>
        <strain evidence="3 4">Bb-Ger1</strain>
    </source>
</reference>
<dbReference type="Proteomes" id="UP000224006">
    <property type="component" value="Chromosome III"/>
</dbReference>
<dbReference type="VEuPathDB" id="ToxoDB:BESB_047440"/>
<protein>
    <submittedName>
        <fullName evidence="3">SAG-related sequence</fullName>
    </submittedName>
</protein>
<dbReference type="InterPro" id="IPR036755">
    <property type="entry name" value="SRS_dom_sf"/>
</dbReference>
<evidence type="ECO:0000313" key="4">
    <source>
        <dbReference type="Proteomes" id="UP000224006"/>
    </source>
</evidence>
<keyword evidence="1" id="KW-0472">Membrane</keyword>
<evidence type="ECO:0000256" key="1">
    <source>
        <dbReference type="SAM" id="Phobius"/>
    </source>
</evidence>